<proteinExistence type="predicted"/>
<evidence type="ECO:0008006" key="4">
    <source>
        <dbReference type="Google" id="ProtNLM"/>
    </source>
</evidence>
<accession>A0A239JW84</accession>
<reference evidence="2 3" key="1">
    <citation type="submission" date="2017-06" db="EMBL/GenBank/DDBJ databases">
        <authorList>
            <person name="Kim H.J."/>
            <person name="Triplett B.A."/>
        </authorList>
    </citation>
    <scope>NUCLEOTIDE SEQUENCE [LARGE SCALE GENOMIC DNA]</scope>
    <source>
        <strain evidence="2 3">DSM 18704</strain>
    </source>
</reference>
<protein>
    <recommendedName>
        <fullName evidence="4">OmpA family protein</fullName>
    </recommendedName>
</protein>
<dbReference type="Proteomes" id="UP000198356">
    <property type="component" value="Unassembled WGS sequence"/>
</dbReference>
<name>A0A239JW84_9BACT</name>
<sequence length="203" mass="22541">MSRIRLFVPALTLLAASALHRLHAQQLPLAPGVEKLCSIEFDKDERRPARVEDQALPCLEQAAKKLRDTPGIKLVLVGVAHPLYDHAEKENGLERMHEDPTGLDVRFSDVAAYRTVNTKAYLTQFLQADPARIIPTTDEYTLARRVIVYTVPGDADFNHNYTKTTPINESKCTIKPCPILTEDVLTPQPRGKIVAASPTAKAH</sequence>
<evidence type="ECO:0000256" key="1">
    <source>
        <dbReference type="SAM" id="SignalP"/>
    </source>
</evidence>
<feature type="chain" id="PRO_5013054297" description="OmpA family protein" evidence="1">
    <location>
        <begin position="25"/>
        <end position="203"/>
    </location>
</feature>
<gene>
    <name evidence="2" type="ORF">SAMN05421770_104163</name>
</gene>
<evidence type="ECO:0000313" key="2">
    <source>
        <dbReference type="EMBL" id="SNT10020.1"/>
    </source>
</evidence>
<dbReference type="AlphaFoldDB" id="A0A239JW84"/>
<dbReference type="RefSeq" id="WP_089408825.1">
    <property type="nucleotide sequence ID" value="NZ_FZOU01000004.1"/>
</dbReference>
<dbReference type="EMBL" id="FZOU01000004">
    <property type="protein sequence ID" value="SNT10020.1"/>
    <property type="molecule type" value="Genomic_DNA"/>
</dbReference>
<evidence type="ECO:0000313" key="3">
    <source>
        <dbReference type="Proteomes" id="UP000198356"/>
    </source>
</evidence>
<dbReference type="OrthoDB" id="119009at2"/>
<keyword evidence="3" id="KW-1185">Reference proteome</keyword>
<organism evidence="2 3">
    <name type="scientific">Granulicella rosea</name>
    <dbReference type="NCBI Taxonomy" id="474952"/>
    <lineage>
        <taxon>Bacteria</taxon>
        <taxon>Pseudomonadati</taxon>
        <taxon>Acidobacteriota</taxon>
        <taxon>Terriglobia</taxon>
        <taxon>Terriglobales</taxon>
        <taxon>Acidobacteriaceae</taxon>
        <taxon>Granulicella</taxon>
    </lineage>
</organism>
<feature type="signal peptide" evidence="1">
    <location>
        <begin position="1"/>
        <end position="24"/>
    </location>
</feature>
<keyword evidence="1" id="KW-0732">Signal</keyword>